<gene>
    <name evidence="1" type="ORF">PAC_00062</name>
</gene>
<name>A0A1L7WBP3_9HELO</name>
<dbReference type="EMBL" id="FJOG01000001">
    <property type="protein sequence ID" value="CZR50190.1"/>
    <property type="molecule type" value="Genomic_DNA"/>
</dbReference>
<evidence type="ECO:0000313" key="2">
    <source>
        <dbReference type="Proteomes" id="UP000184330"/>
    </source>
</evidence>
<reference evidence="1 2" key="1">
    <citation type="submission" date="2016-03" db="EMBL/GenBank/DDBJ databases">
        <authorList>
            <person name="Ploux O."/>
        </authorList>
    </citation>
    <scope>NUCLEOTIDE SEQUENCE [LARGE SCALE GENOMIC DNA]</scope>
    <source>
        <strain evidence="1 2">UAMH 11012</strain>
    </source>
</reference>
<organism evidence="1 2">
    <name type="scientific">Phialocephala subalpina</name>
    <dbReference type="NCBI Taxonomy" id="576137"/>
    <lineage>
        <taxon>Eukaryota</taxon>
        <taxon>Fungi</taxon>
        <taxon>Dikarya</taxon>
        <taxon>Ascomycota</taxon>
        <taxon>Pezizomycotina</taxon>
        <taxon>Leotiomycetes</taxon>
        <taxon>Helotiales</taxon>
        <taxon>Mollisiaceae</taxon>
        <taxon>Phialocephala</taxon>
        <taxon>Phialocephala fortinii species complex</taxon>
    </lineage>
</organism>
<dbReference type="AlphaFoldDB" id="A0A1L7WBP3"/>
<dbReference type="Proteomes" id="UP000184330">
    <property type="component" value="Unassembled WGS sequence"/>
</dbReference>
<protein>
    <submittedName>
        <fullName evidence="1">Uncharacterized protein</fullName>
    </submittedName>
</protein>
<evidence type="ECO:0000313" key="1">
    <source>
        <dbReference type="EMBL" id="CZR50190.1"/>
    </source>
</evidence>
<sequence>MAEIHRKIKITNEEGEILARRSKVPCPLNTLPGLPIELQQQIYHELLHSPAGYVTLVAQTTQLNKPRNSRLRIQSHDLEKISHAYPEMKGFIWLFGEPAVKSTTRQKTSGNTVLYPSRISCGRIAASGYEEAYHNMRGDDMALAQIFGKQIAHNGPLAHLERKLIFNIPLTSFTLETNGIWHQEAGWHLNLWLFIFHPYWEAHVLISAGSLEKMQMSCGHLLHIAPFHVAFRPVENSAARREYHDHLHLFLNISAWKLACLAKDRKCSELVIGPALQN</sequence>
<accession>A0A1L7WBP3</accession>
<proteinExistence type="predicted"/>
<keyword evidence="2" id="KW-1185">Reference proteome</keyword>